<evidence type="ECO:0000259" key="1">
    <source>
        <dbReference type="Pfam" id="PF02350"/>
    </source>
</evidence>
<dbReference type="GO" id="GO:0006047">
    <property type="term" value="P:UDP-N-acetylglucosamine metabolic process"/>
    <property type="evidence" value="ECO:0007669"/>
    <property type="project" value="InterPro"/>
</dbReference>
<evidence type="ECO:0000313" key="2">
    <source>
        <dbReference type="EMBL" id="MBK5927923.1"/>
    </source>
</evidence>
<keyword evidence="3" id="KW-1185">Reference proteome</keyword>
<name>A0A934TLP3_9RHOB</name>
<dbReference type="Pfam" id="PF02350">
    <property type="entry name" value="Epimerase_2"/>
    <property type="match status" value="1"/>
</dbReference>
<feature type="domain" description="UDP-N-acetylglucosamine 2-epimerase" evidence="1">
    <location>
        <begin position="25"/>
        <end position="354"/>
    </location>
</feature>
<proteinExistence type="predicted"/>
<dbReference type="SUPFAM" id="SSF53756">
    <property type="entry name" value="UDP-Glycosyltransferase/glycogen phosphorylase"/>
    <property type="match status" value="1"/>
</dbReference>
<dbReference type="AlphaFoldDB" id="A0A934TLP3"/>
<organism evidence="2 3">
    <name type="scientific">Rhodobaculum claviforme</name>
    <dbReference type="NCBI Taxonomy" id="1549854"/>
    <lineage>
        <taxon>Bacteria</taxon>
        <taxon>Pseudomonadati</taxon>
        <taxon>Pseudomonadota</taxon>
        <taxon>Alphaproteobacteria</taxon>
        <taxon>Rhodobacterales</taxon>
        <taxon>Paracoccaceae</taxon>
        <taxon>Rhodobaculum</taxon>
    </lineage>
</organism>
<dbReference type="EMBL" id="NHSD01000281">
    <property type="protein sequence ID" value="MBK5927923.1"/>
    <property type="molecule type" value="Genomic_DNA"/>
</dbReference>
<protein>
    <submittedName>
        <fullName evidence="2">UDP-N-acetylglucosamine 2-epimerase (Hydrolyzing)</fullName>
    </submittedName>
</protein>
<dbReference type="InterPro" id="IPR020004">
    <property type="entry name" value="UDP-GlcNAc_Epase"/>
</dbReference>
<comment type="caution">
    <text evidence="2">The sequence shown here is derived from an EMBL/GenBank/DDBJ whole genome shotgun (WGS) entry which is preliminary data.</text>
</comment>
<dbReference type="Proteomes" id="UP000706333">
    <property type="component" value="Unassembled WGS sequence"/>
</dbReference>
<gene>
    <name evidence="2" type="ORF">CCR87_11400</name>
</gene>
<dbReference type="PANTHER" id="PTHR43174:SF3">
    <property type="entry name" value="UDP-N-ACETYLGLUCOSAMINE 2-EPIMERASE"/>
    <property type="match status" value="1"/>
</dbReference>
<sequence length="375" mass="40472">MPRHILFVTGTRADFGKLEPLAAAARDAGFRVGIFVTGMHMLDRYGLTKLEVHRMPGVAVAEFLNQREGDPQDMIFAKTVIGFSDYVRQARPDLIVVHGDRVEAMATAFVAATNNLRCAHVEGGEVSGTIDEVFRHCNTKLAALHLVSSDTARARVLAMGEDAASVAVIGSPEIDSHARPSGVDMAEVRARYAIPFDDCGIAVFHPVTSEPDIGDQAAAFFGALEASGRAFVVIHPNNDPGCEDIMAVIRALPGDRFRALPSMRFAYFSELLRNAAVIVGNSSAGVREAPFLGIPSLDVGTRQTNRARGPSLSRAAARDGAAIAAFLARQWGRRYPRDTQFGQGDAAAAFVAVLRDPATWDRPLQKRFHDRPPQG</sequence>
<dbReference type="NCBIfam" id="TIGR03568">
    <property type="entry name" value="NeuC_NnaA"/>
    <property type="match status" value="1"/>
</dbReference>
<reference evidence="2" key="1">
    <citation type="submission" date="2017-05" db="EMBL/GenBank/DDBJ databases">
        <authorList>
            <person name="Imhoff J.F."/>
            <person name="Rahn T."/>
            <person name="Kuenzel S."/>
            <person name="Neulinger S.C."/>
        </authorList>
    </citation>
    <scope>NUCLEOTIDE SEQUENCE</scope>
    <source>
        <strain evidence="2">LMG 28126</strain>
    </source>
</reference>
<dbReference type="Gene3D" id="3.40.50.2000">
    <property type="entry name" value="Glycogen Phosphorylase B"/>
    <property type="match status" value="2"/>
</dbReference>
<dbReference type="RefSeq" id="WP_201157674.1">
    <property type="nucleotide sequence ID" value="NZ_NHSD01000281.1"/>
</dbReference>
<dbReference type="InterPro" id="IPR029767">
    <property type="entry name" value="WecB-like"/>
</dbReference>
<reference evidence="2" key="2">
    <citation type="journal article" date="2020" name="Microorganisms">
        <title>Osmotic Adaptation and Compatible Solute Biosynthesis of Phototrophic Bacteria as Revealed from Genome Analyses.</title>
        <authorList>
            <person name="Imhoff J.F."/>
            <person name="Rahn T."/>
            <person name="Kunzel S."/>
            <person name="Keller A."/>
            <person name="Neulinger S.C."/>
        </authorList>
    </citation>
    <scope>NUCLEOTIDE SEQUENCE</scope>
    <source>
        <strain evidence="2">LMG 28126</strain>
    </source>
</reference>
<dbReference type="GO" id="GO:0004553">
    <property type="term" value="F:hydrolase activity, hydrolyzing O-glycosyl compounds"/>
    <property type="evidence" value="ECO:0007669"/>
    <property type="project" value="InterPro"/>
</dbReference>
<dbReference type="InterPro" id="IPR003331">
    <property type="entry name" value="UDP_GlcNAc_Epimerase_2_dom"/>
</dbReference>
<evidence type="ECO:0000313" key="3">
    <source>
        <dbReference type="Proteomes" id="UP000706333"/>
    </source>
</evidence>
<dbReference type="PANTHER" id="PTHR43174">
    <property type="entry name" value="UDP-N-ACETYLGLUCOSAMINE 2-EPIMERASE"/>
    <property type="match status" value="1"/>
</dbReference>
<accession>A0A934TLP3</accession>